<dbReference type="RefSeq" id="WP_136079288.1">
    <property type="nucleotide sequence ID" value="NZ_CAAHFG010000001.1"/>
</dbReference>
<evidence type="ECO:0000256" key="1">
    <source>
        <dbReference type="SAM" id="Phobius"/>
    </source>
</evidence>
<accession>A0A6C2U1I4</accession>
<dbReference type="EMBL" id="CAAHFG010000001">
    <property type="protein sequence ID" value="VGO13743.1"/>
    <property type="molecule type" value="Genomic_DNA"/>
</dbReference>
<organism evidence="2 3">
    <name type="scientific">Pontiella desulfatans</name>
    <dbReference type="NCBI Taxonomy" id="2750659"/>
    <lineage>
        <taxon>Bacteria</taxon>
        <taxon>Pseudomonadati</taxon>
        <taxon>Kiritimatiellota</taxon>
        <taxon>Kiritimatiellia</taxon>
        <taxon>Kiritimatiellales</taxon>
        <taxon>Pontiellaceae</taxon>
        <taxon>Pontiella</taxon>
    </lineage>
</organism>
<proteinExistence type="predicted"/>
<keyword evidence="1" id="KW-0812">Transmembrane</keyword>
<protein>
    <recommendedName>
        <fullName evidence="4">DUF1097 domain-containing protein</fullName>
    </recommendedName>
</protein>
<keyword evidence="1" id="KW-1133">Transmembrane helix</keyword>
<sequence length="174" mass="18201">MKMIKFLPHAGIIAVLAGVMQFMDIKIALFCAWVGFAAWACYFLNGCTIKGGLKVIGCWVAGVIASVGIIELGKFLTGTFGGNAAVGFPVAVSLIAFLVILFEKVPALDFIPGWFVGAACFFGYNTIAEGNYAVSVPVILVSCVIGQVFGYVTVALRTAYAKASEPVAEAEAAS</sequence>
<keyword evidence="1" id="KW-0472">Membrane</keyword>
<keyword evidence="3" id="KW-1185">Reference proteome</keyword>
<name>A0A6C2U1I4_PONDE</name>
<feature type="transmembrane region" description="Helical" evidence="1">
    <location>
        <begin position="56"/>
        <end position="76"/>
    </location>
</feature>
<gene>
    <name evidence="2" type="ORF">PDESU_02300</name>
</gene>
<evidence type="ECO:0000313" key="3">
    <source>
        <dbReference type="Proteomes" id="UP000366872"/>
    </source>
</evidence>
<feature type="transmembrane region" description="Helical" evidence="1">
    <location>
        <begin position="27"/>
        <end position="44"/>
    </location>
</feature>
<dbReference type="InterPro" id="IPR009476">
    <property type="entry name" value="DUF1097"/>
</dbReference>
<feature type="transmembrane region" description="Helical" evidence="1">
    <location>
        <begin position="82"/>
        <end position="102"/>
    </location>
</feature>
<feature type="transmembrane region" description="Helical" evidence="1">
    <location>
        <begin position="109"/>
        <end position="127"/>
    </location>
</feature>
<evidence type="ECO:0000313" key="2">
    <source>
        <dbReference type="EMBL" id="VGO13743.1"/>
    </source>
</evidence>
<reference evidence="2 3" key="1">
    <citation type="submission" date="2019-04" db="EMBL/GenBank/DDBJ databases">
        <authorList>
            <person name="Van Vliet M D."/>
        </authorList>
    </citation>
    <scope>NUCLEOTIDE SEQUENCE [LARGE SCALE GENOMIC DNA]</scope>
    <source>
        <strain evidence="2 3">F1</strain>
    </source>
</reference>
<dbReference type="Pfam" id="PF06496">
    <property type="entry name" value="DUF1097"/>
    <property type="match status" value="1"/>
</dbReference>
<dbReference type="AlphaFoldDB" id="A0A6C2U1I4"/>
<feature type="transmembrane region" description="Helical" evidence="1">
    <location>
        <begin position="133"/>
        <end position="156"/>
    </location>
</feature>
<dbReference type="Proteomes" id="UP000366872">
    <property type="component" value="Unassembled WGS sequence"/>
</dbReference>
<evidence type="ECO:0008006" key="4">
    <source>
        <dbReference type="Google" id="ProtNLM"/>
    </source>
</evidence>